<dbReference type="InterPro" id="IPR004155">
    <property type="entry name" value="PBS_lyase_HEAT"/>
</dbReference>
<evidence type="ECO:0000313" key="6">
    <source>
        <dbReference type="EMBL" id="MBW4465810.1"/>
    </source>
</evidence>
<keyword evidence="2" id="KW-0605">Phycobilisome</keyword>
<dbReference type="PANTHER" id="PTHR23150:SF35">
    <property type="entry name" value="BLL6746 PROTEIN"/>
    <property type="match status" value="1"/>
</dbReference>
<dbReference type="Proteomes" id="UP000707356">
    <property type="component" value="Unassembled WGS sequence"/>
</dbReference>
<dbReference type="Gene3D" id="3.40.50.300">
    <property type="entry name" value="P-loop containing nucleotide triphosphate hydrolases"/>
    <property type="match status" value="1"/>
</dbReference>
<name>A0A951U4M3_9CYAN</name>
<dbReference type="Pfam" id="PF13646">
    <property type="entry name" value="HEAT_2"/>
    <property type="match status" value="1"/>
</dbReference>
<evidence type="ECO:0000259" key="5">
    <source>
        <dbReference type="Pfam" id="PF22731"/>
    </source>
</evidence>
<dbReference type="EMBL" id="JAHHHV010000064">
    <property type="protein sequence ID" value="MBW4465810.1"/>
    <property type="molecule type" value="Genomic_DNA"/>
</dbReference>
<dbReference type="AlphaFoldDB" id="A0A951U4M3"/>
<dbReference type="Pfam" id="PF03781">
    <property type="entry name" value="FGE-sulfatase"/>
    <property type="match status" value="1"/>
</dbReference>
<dbReference type="GO" id="GO:0120147">
    <property type="term" value="F:formylglycine-generating oxidase activity"/>
    <property type="evidence" value="ECO:0007669"/>
    <property type="project" value="TreeGrafter"/>
</dbReference>
<keyword evidence="1" id="KW-0042">Antenna complex</keyword>
<dbReference type="InterPro" id="IPR011989">
    <property type="entry name" value="ARM-like"/>
</dbReference>
<dbReference type="InterPro" id="IPR042095">
    <property type="entry name" value="SUMF_sf"/>
</dbReference>
<dbReference type="InterPro" id="IPR027417">
    <property type="entry name" value="P-loop_NTPase"/>
</dbReference>
<protein>
    <submittedName>
        <fullName evidence="6">SUMF1/EgtB/PvdO family nonheme iron enzyme</fullName>
    </submittedName>
</protein>
<dbReference type="InterPro" id="IPR051043">
    <property type="entry name" value="Sulfatase_Mod_Factor_Kinase"/>
</dbReference>
<evidence type="ECO:0000256" key="3">
    <source>
        <dbReference type="SAM" id="Phobius"/>
    </source>
</evidence>
<keyword evidence="3" id="KW-0472">Membrane</keyword>
<proteinExistence type="predicted"/>
<feature type="domain" description="NACHT C-terminal Helical" evidence="5">
    <location>
        <begin position="674"/>
        <end position="717"/>
    </location>
</feature>
<feature type="domain" description="Sulfatase-modifying factor enzyme-like" evidence="4">
    <location>
        <begin position="891"/>
        <end position="1138"/>
    </location>
</feature>
<dbReference type="GO" id="GO:0030089">
    <property type="term" value="C:phycobilisome"/>
    <property type="evidence" value="ECO:0007669"/>
    <property type="project" value="UniProtKB-KW"/>
</dbReference>
<dbReference type="Gene3D" id="3.90.1580.10">
    <property type="entry name" value="paralog of FGE (formylglycine-generating enzyme)"/>
    <property type="match status" value="1"/>
</dbReference>
<feature type="transmembrane region" description="Helical" evidence="3">
    <location>
        <begin position="207"/>
        <end position="228"/>
    </location>
</feature>
<dbReference type="InterPro" id="IPR005532">
    <property type="entry name" value="SUMF_dom"/>
</dbReference>
<evidence type="ECO:0000256" key="1">
    <source>
        <dbReference type="ARBA" id="ARBA00022549"/>
    </source>
</evidence>
<accession>A0A951U4M3</accession>
<comment type="caution">
    <text evidence="6">The sequence shown here is derived from an EMBL/GenBank/DDBJ whole genome shotgun (WGS) entry which is preliminary data.</text>
</comment>
<evidence type="ECO:0000313" key="7">
    <source>
        <dbReference type="Proteomes" id="UP000707356"/>
    </source>
</evidence>
<dbReference type="SUPFAM" id="SSF52540">
    <property type="entry name" value="P-loop containing nucleoside triphosphate hydrolases"/>
    <property type="match status" value="1"/>
</dbReference>
<organism evidence="6 7">
    <name type="scientific">Pegethrix bostrychoides GSE-TBD4-15B</name>
    <dbReference type="NCBI Taxonomy" id="2839662"/>
    <lineage>
        <taxon>Bacteria</taxon>
        <taxon>Bacillati</taxon>
        <taxon>Cyanobacteriota</taxon>
        <taxon>Cyanophyceae</taxon>
        <taxon>Oculatellales</taxon>
        <taxon>Oculatellaceae</taxon>
        <taxon>Pegethrix</taxon>
    </lineage>
</organism>
<evidence type="ECO:0000259" key="4">
    <source>
        <dbReference type="Pfam" id="PF03781"/>
    </source>
</evidence>
<dbReference type="SMART" id="SM00567">
    <property type="entry name" value="EZ_HEAT"/>
    <property type="match status" value="4"/>
</dbReference>
<dbReference type="SUPFAM" id="SSF48371">
    <property type="entry name" value="ARM repeat"/>
    <property type="match status" value="2"/>
</dbReference>
<reference evidence="6" key="1">
    <citation type="submission" date="2021-05" db="EMBL/GenBank/DDBJ databases">
        <authorList>
            <person name="Pietrasiak N."/>
            <person name="Ward R."/>
            <person name="Stajich J.E."/>
            <person name="Kurbessoian T."/>
        </authorList>
    </citation>
    <scope>NUCLEOTIDE SEQUENCE</scope>
    <source>
        <strain evidence="6">GSE-TBD4-15B</strain>
    </source>
</reference>
<keyword evidence="3" id="KW-0812">Transmembrane</keyword>
<evidence type="ECO:0000256" key="2">
    <source>
        <dbReference type="ARBA" id="ARBA00022738"/>
    </source>
</evidence>
<dbReference type="SUPFAM" id="SSF56436">
    <property type="entry name" value="C-type lectin-like"/>
    <property type="match status" value="1"/>
</dbReference>
<keyword evidence="3" id="KW-1133">Transmembrane helix</keyword>
<gene>
    <name evidence="6" type="ORF">KME07_10285</name>
</gene>
<reference evidence="6" key="2">
    <citation type="journal article" date="2022" name="Microbiol. Resour. Announc.">
        <title>Metagenome Sequencing to Explore Phylogenomics of Terrestrial Cyanobacteria.</title>
        <authorList>
            <person name="Ward R.D."/>
            <person name="Stajich J.E."/>
            <person name="Johansen J.R."/>
            <person name="Huntemann M."/>
            <person name="Clum A."/>
            <person name="Foster B."/>
            <person name="Foster B."/>
            <person name="Roux S."/>
            <person name="Palaniappan K."/>
            <person name="Varghese N."/>
            <person name="Mukherjee S."/>
            <person name="Reddy T.B.K."/>
            <person name="Daum C."/>
            <person name="Copeland A."/>
            <person name="Chen I.A."/>
            <person name="Ivanova N.N."/>
            <person name="Kyrpides N.C."/>
            <person name="Shapiro N."/>
            <person name="Eloe-Fadrosh E.A."/>
            <person name="Pietrasiak N."/>
        </authorList>
    </citation>
    <scope>NUCLEOTIDE SEQUENCE</scope>
    <source>
        <strain evidence="6">GSE-TBD4-15B</strain>
    </source>
</reference>
<dbReference type="Pfam" id="PF22731">
    <property type="entry name" value="NCH4"/>
    <property type="match status" value="1"/>
</dbReference>
<dbReference type="InterPro" id="IPR016187">
    <property type="entry name" value="CTDL_fold"/>
</dbReference>
<dbReference type="InterPro" id="IPR016024">
    <property type="entry name" value="ARM-type_fold"/>
</dbReference>
<dbReference type="Gene3D" id="1.25.10.10">
    <property type="entry name" value="Leucine-rich Repeat Variant"/>
    <property type="match status" value="2"/>
</dbReference>
<dbReference type="PANTHER" id="PTHR23150">
    <property type="entry name" value="SULFATASE MODIFYING FACTOR 1, 2"/>
    <property type="match status" value="1"/>
</dbReference>
<dbReference type="InterPro" id="IPR054589">
    <property type="entry name" value="NCH4"/>
</dbReference>
<sequence>MHLSVPSVLTTVTVLTALPLLQPMAGSGQTCVPEALRQSVEQLQDNQKRPEAQKALQTCGEEAVQPLVSALTNPKTAIRRNAAQALGLMGQDAKAAATALKDRATKDNDLAVRSSAVQALSKIGQDIRDQADQLRGWDVGEIQAIEAYQQQLDATLAALEKDAKDWPNKKADLISLGLTRDGLGNQLALITDQWVYKPMAWGQSNPWLVVTVVGVIVVVLVYGAVWWFRPLCLLNLTDGGIEAISKLPTVGTPVSGALKVLVPLKYHPRVLDAWVEQHWQQVERAFLALDTVKDRQIHISLPVTLGQEKRFINELSGDDLVATFQKNPAVLLIVGEGGAGKTSLACQIAQWGLQKQLASHRLLPVLVETELDDKKTLVEAIRGQLNALISKPEDLPLDLLEKLLQRQRILVIVDHFSETGEATRKQVTPELATFPAKALVITSRLEESLGGVPKTILRPQRIEADRLLGFMQAYVRWKLNKQDDPFVDDEYAIACDRLRRMVRQGNITVLLARLYTEEMIRQQQGSGDLPPASVQDLMLSYLKQLNDQIEPANRRDYQQVRQDALVIAWECLKQTYRPTVTLREGVIQALRATQPAADLTVQDKASAASLDYLENRLLLLQTLDNKIKIVLDPLAEYLAATWLIDRSRSQTNSSDSEDFWLWFLESIDPILQQSNDPPAAIQGFLLAVRDCCLVNQKEARIPDAVPEELARRAGLDPEELRRDEEKRRIRLLISDLSAPELEFRIEAAEKLGKRGMAAREAGRNLIGMMENRNQEMESRQAAVQTLGKLGIGADNLLALLMNPDEDLALRRSAAESLGVMKAKQPELLQLLESDDQPLSIRQGAARALSLIGAASGETVPMLLVKLNGEPPQIIKSIPVWRESLTENLTLDLVNIPAGEFLMGSPADEASRDWYARSYPDTEGLDVEAQHQVKVSAFSISQHPITQAQWRFVAALPKVERELNLDPASHKGDNRPVETVSWYDAMEFCARLSQHRGKTYRLPSEAEWEYACRGGTTTPFHFGGTLSTEIANYNGNYTCGDGEKGEYLNKTAEVGSFGVVNAFGLFDMHGNVWEWCLDHWHPSYEGAPTDGSAWIKDGDDRYRLLRGGSWFPAPDYCHSALRFRNTPYSQNHVSGFRVICLSPWTR</sequence>